<keyword evidence="4" id="KW-0929">Antimicrobial</keyword>
<comment type="subcellular location">
    <subcellularLocation>
        <location evidence="1">Secreted</location>
    </subcellularLocation>
</comment>
<dbReference type="GO" id="GO:0005179">
    <property type="term" value="F:hormone activity"/>
    <property type="evidence" value="ECO:0007669"/>
    <property type="project" value="UniProtKB-KW"/>
</dbReference>
<keyword evidence="7" id="KW-1015">Disulfide bond</keyword>
<dbReference type="GO" id="GO:0006879">
    <property type="term" value="P:intracellular iron ion homeostasis"/>
    <property type="evidence" value="ECO:0007669"/>
    <property type="project" value="InterPro"/>
</dbReference>
<accession>A0A3Q3EFV6</accession>
<evidence type="ECO:0000256" key="1">
    <source>
        <dbReference type="ARBA" id="ARBA00004613"/>
    </source>
</evidence>
<dbReference type="InterPro" id="IPR010500">
    <property type="entry name" value="Hepcidin"/>
</dbReference>
<dbReference type="AlphaFoldDB" id="A0A3Q3EFV6"/>
<evidence type="ECO:0000313" key="8">
    <source>
        <dbReference type="Ensembl" id="ENSLBEP00000006074.1"/>
    </source>
</evidence>
<dbReference type="GO" id="GO:0005576">
    <property type="term" value="C:extracellular region"/>
    <property type="evidence" value="ECO:0007669"/>
    <property type="project" value="UniProtKB-SubCell"/>
</dbReference>
<reference evidence="8" key="1">
    <citation type="submission" date="2025-08" db="UniProtKB">
        <authorList>
            <consortium name="Ensembl"/>
        </authorList>
    </citation>
    <scope>IDENTIFICATION</scope>
</reference>
<evidence type="ECO:0000256" key="7">
    <source>
        <dbReference type="ARBA" id="ARBA00023157"/>
    </source>
</evidence>
<dbReference type="GO" id="GO:0042742">
    <property type="term" value="P:defense response to bacterium"/>
    <property type="evidence" value="ECO:0007669"/>
    <property type="project" value="UniProtKB-KW"/>
</dbReference>
<keyword evidence="9" id="KW-1185">Reference proteome</keyword>
<evidence type="ECO:0000256" key="2">
    <source>
        <dbReference type="ARBA" id="ARBA00008022"/>
    </source>
</evidence>
<comment type="similarity">
    <text evidence="2">Belongs to the hepcidin family.</text>
</comment>
<keyword evidence="3" id="KW-0964">Secreted</keyword>
<protein>
    <submittedName>
        <fullName evidence="8">Uncharacterized protein</fullName>
    </submittedName>
</protein>
<sequence>MKQQSIQPLIAIQTSNRQYHYLIKTFTVAVVDILSFICLQKNSAVPSFVREFCQNLEEPMANDDPVAANQEMQVESWKRPIPNRQKHDSQMICYRCCHTTSRGSTTCIMCCD</sequence>
<dbReference type="Pfam" id="PF06446">
    <property type="entry name" value="Hepcidin"/>
    <property type="match status" value="1"/>
</dbReference>
<dbReference type="Ensembl" id="ENSLBET00000006376.1">
    <property type="protein sequence ID" value="ENSLBEP00000006074.1"/>
    <property type="gene ID" value="ENSLBEG00000004408.1"/>
</dbReference>
<evidence type="ECO:0000256" key="6">
    <source>
        <dbReference type="ARBA" id="ARBA00023022"/>
    </source>
</evidence>
<organism evidence="8 9">
    <name type="scientific">Labrus bergylta</name>
    <name type="common">ballan wrasse</name>
    <dbReference type="NCBI Taxonomy" id="56723"/>
    <lineage>
        <taxon>Eukaryota</taxon>
        <taxon>Metazoa</taxon>
        <taxon>Chordata</taxon>
        <taxon>Craniata</taxon>
        <taxon>Vertebrata</taxon>
        <taxon>Euteleostomi</taxon>
        <taxon>Actinopterygii</taxon>
        <taxon>Neopterygii</taxon>
        <taxon>Teleostei</taxon>
        <taxon>Neoteleostei</taxon>
        <taxon>Acanthomorphata</taxon>
        <taxon>Eupercaria</taxon>
        <taxon>Labriformes</taxon>
        <taxon>Labridae</taxon>
        <taxon>Labrus</taxon>
    </lineage>
</organism>
<reference evidence="8" key="2">
    <citation type="submission" date="2025-09" db="UniProtKB">
        <authorList>
            <consortium name="Ensembl"/>
        </authorList>
    </citation>
    <scope>IDENTIFICATION</scope>
</reference>
<evidence type="ECO:0000256" key="4">
    <source>
        <dbReference type="ARBA" id="ARBA00022529"/>
    </source>
</evidence>
<keyword evidence="6" id="KW-0044">Antibiotic</keyword>
<name>A0A3Q3EFV6_9LABR</name>
<proteinExistence type="inferred from homology"/>
<dbReference type="Proteomes" id="UP000261660">
    <property type="component" value="Unplaced"/>
</dbReference>
<keyword evidence="5" id="KW-0372">Hormone</keyword>
<evidence type="ECO:0000256" key="5">
    <source>
        <dbReference type="ARBA" id="ARBA00022702"/>
    </source>
</evidence>
<evidence type="ECO:0000256" key="3">
    <source>
        <dbReference type="ARBA" id="ARBA00022525"/>
    </source>
</evidence>
<evidence type="ECO:0000313" key="9">
    <source>
        <dbReference type="Proteomes" id="UP000261660"/>
    </source>
</evidence>